<name>A0ABD3A061_9GENT</name>
<evidence type="ECO:0000313" key="1">
    <source>
        <dbReference type="EMBL" id="KAL3525111.1"/>
    </source>
</evidence>
<sequence>MDVADKDRTRPSIHDVTILDDGKIVTQRVVCSCYMDTGSKPSGNTVGDGVLYSSLLDCHCNISLHVPTNEGMSGAVDFVESLLDCPDDVSTPEEPSSQQITKPAGVTPLLATQNISTPKVMIASADADFCDSLFDIQHDISNSKGSMTEQVTGTAEGAHVLKFGESSLPVHPDFGVHAPPTASRPTLEPFSSDVQILRWFPSL</sequence>
<gene>
    <name evidence="1" type="ORF">ACH5RR_013483</name>
</gene>
<organism evidence="1 2">
    <name type="scientific">Cinchona calisaya</name>
    <dbReference type="NCBI Taxonomy" id="153742"/>
    <lineage>
        <taxon>Eukaryota</taxon>
        <taxon>Viridiplantae</taxon>
        <taxon>Streptophyta</taxon>
        <taxon>Embryophyta</taxon>
        <taxon>Tracheophyta</taxon>
        <taxon>Spermatophyta</taxon>
        <taxon>Magnoliopsida</taxon>
        <taxon>eudicotyledons</taxon>
        <taxon>Gunneridae</taxon>
        <taxon>Pentapetalae</taxon>
        <taxon>asterids</taxon>
        <taxon>lamiids</taxon>
        <taxon>Gentianales</taxon>
        <taxon>Rubiaceae</taxon>
        <taxon>Cinchonoideae</taxon>
        <taxon>Cinchoneae</taxon>
        <taxon>Cinchona</taxon>
    </lineage>
</organism>
<keyword evidence="2" id="KW-1185">Reference proteome</keyword>
<proteinExistence type="predicted"/>
<reference evidence="1 2" key="1">
    <citation type="submission" date="2024-11" db="EMBL/GenBank/DDBJ databases">
        <title>A near-complete genome assembly of Cinchona calisaya.</title>
        <authorList>
            <person name="Lian D.C."/>
            <person name="Zhao X.W."/>
            <person name="Wei L."/>
        </authorList>
    </citation>
    <scope>NUCLEOTIDE SEQUENCE [LARGE SCALE GENOMIC DNA]</scope>
    <source>
        <tissue evidence="1">Nenye</tissue>
    </source>
</reference>
<accession>A0ABD3A061</accession>
<comment type="caution">
    <text evidence="1">The sequence shown here is derived from an EMBL/GenBank/DDBJ whole genome shotgun (WGS) entry which is preliminary data.</text>
</comment>
<protein>
    <submittedName>
        <fullName evidence="1">Uncharacterized protein</fullName>
    </submittedName>
</protein>
<dbReference type="AlphaFoldDB" id="A0ABD3A061"/>
<dbReference type="Proteomes" id="UP001630127">
    <property type="component" value="Unassembled WGS sequence"/>
</dbReference>
<dbReference type="EMBL" id="JBJUIK010000006">
    <property type="protein sequence ID" value="KAL3525111.1"/>
    <property type="molecule type" value="Genomic_DNA"/>
</dbReference>
<evidence type="ECO:0000313" key="2">
    <source>
        <dbReference type="Proteomes" id="UP001630127"/>
    </source>
</evidence>